<dbReference type="PRINTS" id="PR01874">
    <property type="entry name" value="DNAREPAIRADA"/>
</dbReference>
<protein>
    <submittedName>
        <fullName evidence="4">AAA family ATPase</fullName>
    </submittedName>
</protein>
<dbReference type="PANTHER" id="PTHR16305">
    <property type="entry name" value="TESTICULAR SOLUBLE ADENYLYL CYCLASE"/>
    <property type="match status" value="1"/>
</dbReference>
<dbReference type="PRINTS" id="PR00038">
    <property type="entry name" value="HTHLUXR"/>
</dbReference>
<dbReference type="InterPro" id="IPR041664">
    <property type="entry name" value="AAA_16"/>
</dbReference>
<dbReference type="InterPro" id="IPR000792">
    <property type="entry name" value="Tscrpt_reg_LuxR_C"/>
</dbReference>
<dbReference type="InterPro" id="IPR016032">
    <property type="entry name" value="Sig_transdc_resp-reg_C-effctor"/>
</dbReference>
<dbReference type="SUPFAM" id="SSF46894">
    <property type="entry name" value="C-terminal effector domain of the bipartite response regulators"/>
    <property type="match status" value="1"/>
</dbReference>
<feature type="domain" description="HTH luxR-type" evidence="3">
    <location>
        <begin position="842"/>
        <end position="906"/>
    </location>
</feature>
<organism evidence="4 5">
    <name type="scientific">Actinomadura nitritigenes</name>
    <dbReference type="NCBI Taxonomy" id="134602"/>
    <lineage>
        <taxon>Bacteria</taxon>
        <taxon>Bacillati</taxon>
        <taxon>Actinomycetota</taxon>
        <taxon>Actinomycetes</taxon>
        <taxon>Streptosporangiales</taxon>
        <taxon>Thermomonosporaceae</taxon>
        <taxon>Actinomadura</taxon>
    </lineage>
</organism>
<dbReference type="SMART" id="SM00421">
    <property type="entry name" value="HTH_LUXR"/>
    <property type="match status" value="1"/>
</dbReference>
<dbReference type="InterPro" id="IPR036388">
    <property type="entry name" value="WH-like_DNA-bd_sf"/>
</dbReference>
<comment type="caution">
    <text evidence="4">The sequence shown here is derived from an EMBL/GenBank/DDBJ whole genome shotgun (WGS) entry which is preliminary data.</text>
</comment>
<evidence type="ECO:0000256" key="1">
    <source>
        <dbReference type="ARBA" id="ARBA00022741"/>
    </source>
</evidence>
<name>A0ABS3QTM1_9ACTN</name>
<gene>
    <name evidence="4" type="ORF">J4557_07330</name>
</gene>
<dbReference type="Gene3D" id="1.10.10.10">
    <property type="entry name" value="Winged helix-like DNA-binding domain superfamily/Winged helix DNA-binding domain"/>
    <property type="match status" value="1"/>
</dbReference>
<keyword evidence="5" id="KW-1185">Reference proteome</keyword>
<reference evidence="4 5" key="1">
    <citation type="submission" date="2021-03" db="EMBL/GenBank/DDBJ databases">
        <authorList>
            <person name="Kanchanasin P."/>
            <person name="Saeng-In P."/>
            <person name="Phongsopitanun W."/>
            <person name="Yuki M."/>
            <person name="Kudo T."/>
            <person name="Ohkuma M."/>
            <person name="Tanasupawat S."/>
        </authorList>
    </citation>
    <scope>NUCLEOTIDE SEQUENCE [LARGE SCALE GENOMIC DNA]</scope>
    <source>
        <strain evidence="4 5">L46</strain>
    </source>
</reference>
<dbReference type="InterPro" id="IPR027417">
    <property type="entry name" value="P-loop_NTPase"/>
</dbReference>
<proteinExistence type="predicted"/>
<dbReference type="EMBL" id="JAGEOK010000004">
    <property type="protein sequence ID" value="MBO2437329.1"/>
    <property type="molecule type" value="Genomic_DNA"/>
</dbReference>
<dbReference type="PANTHER" id="PTHR16305:SF35">
    <property type="entry name" value="TRANSCRIPTIONAL ACTIVATOR DOMAIN"/>
    <property type="match status" value="1"/>
</dbReference>
<dbReference type="CDD" id="cd06170">
    <property type="entry name" value="LuxR_C_like"/>
    <property type="match status" value="1"/>
</dbReference>
<dbReference type="Proteomes" id="UP000666915">
    <property type="component" value="Unassembled WGS sequence"/>
</dbReference>
<keyword evidence="1" id="KW-0547">Nucleotide-binding</keyword>
<dbReference type="PROSITE" id="PS50043">
    <property type="entry name" value="HTH_LUXR_2"/>
    <property type="match status" value="1"/>
</dbReference>
<dbReference type="RefSeq" id="WP_208265666.1">
    <property type="nucleotide sequence ID" value="NZ_JAGEOK010000004.1"/>
</dbReference>
<dbReference type="Pfam" id="PF00196">
    <property type="entry name" value="GerE"/>
    <property type="match status" value="1"/>
</dbReference>
<evidence type="ECO:0000256" key="2">
    <source>
        <dbReference type="ARBA" id="ARBA00022840"/>
    </source>
</evidence>
<keyword evidence="2" id="KW-0067">ATP-binding</keyword>
<accession>A0ABS3QTM1</accession>
<dbReference type="InterPro" id="IPR011990">
    <property type="entry name" value="TPR-like_helical_dom_sf"/>
</dbReference>
<dbReference type="SUPFAM" id="SSF48452">
    <property type="entry name" value="TPR-like"/>
    <property type="match status" value="1"/>
</dbReference>
<dbReference type="SUPFAM" id="SSF52540">
    <property type="entry name" value="P-loop containing nucleoside triphosphate hydrolases"/>
    <property type="match status" value="1"/>
</dbReference>
<dbReference type="Gene3D" id="3.40.50.300">
    <property type="entry name" value="P-loop containing nucleotide triphosphate hydrolases"/>
    <property type="match status" value="1"/>
</dbReference>
<evidence type="ECO:0000313" key="5">
    <source>
        <dbReference type="Proteomes" id="UP000666915"/>
    </source>
</evidence>
<dbReference type="Pfam" id="PF13191">
    <property type="entry name" value="AAA_16"/>
    <property type="match status" value="1"/>
</dbReference>
<dbReference type="PROSITE" id="PS00622">
    <property type="entry name" value="HTH_LUXR_1"/>
    <property type="match status" value="1"/>
</dbReference>
<sequence>MLVGRDPELRTIERLIDGARAGAGGALVVVGDPGIGKTALLQQAVERASPGMRVLRVTGAESEAELPYSALHLLLGPVADRIGLLPDPQAAALRAAFGMEAAAGVDPFLAGLATLTLLSELAAECPLLCVVDDGQCADVATVEAMRLAARRIQHDPIALLVATRGGRPPDRALPPTDLPVLRLGGLSAEASAALMDREAPGLPARLRDRVLGTAGGNPLALLELPRAAGAGEAWGPGPLPITERLERAFRGQADRLGDAARTLLLVVAADDTGSLGTVMHAAGLLVPPAAALAEAERSGLVVVTGGSVRFRHPLVRTAVYQGALFTQRQAVHHALARVLRDGDRHRRAWHLAAAAIGPDETAAAALEEAAEDAARRSGQSAAMRAYERAAQLSERDGDRARRLAAAVRAAVEAGAFGRAEELCDAAAPLTRDPAVLAGLAGARSRLAFERGMPRTAARVALDGAKGIAGADPVAAAELLVLGTYYAGHGVDTGLTGEAAALLDALHLPSDHPFRPYMRQARAFHRLSTGEAPDPAAFAVRRPRTLWEQTWTARVLNISGNAVAALEVATDMVAAARAGGSAGHLANALFHEAGAQLVLGRHRAAAEAAGPALTVAVETGQGSVAAYLRGLLAWLAAAEGDADRCRALAGEAIRYADDHGAPPSGADATWALALLDLGKGRYDAALATMENRWPFWPCSSAWLRSAADHLEAAHRAGSADVAARLMDGLDAASGRILDPCGPAVLARCRALLASGDEAEAHHVEAHYAEALRPGPCDDRPFDRARTLLCYGEWLRREHRKADARVPLRTAFDLFRRCGAVLWAERARAELRATGDRSVQAPADAGAASRLTPQELQVVRLAATGATNRDIAATLFLSPRTIAQHLYRAYPKLGISTRTELAALDLGT</sequence>
<evidence type="ECO:0000313" key="4">
    <source>
        <dbReference type="EMBL" id="MBO2437329.1"/>
    </source>
</evidence>
<evidence type="ECO:0000259" key="3">
    <source>
        <dbReference type="PROSITE" id="PS50043"/>
    </source>
</evidence>